<evidence type="ECO:0000313" key="3">
    <source>
        <dbReference type="Proteomes" id="UP000823757"/>
    </source>
</evidence>
<reference evidence="2" key="1">
    <citation type="submission" date="2020-10" db="EMBL/GenBank/DDBJ databases">
        <authorList>
            <person name="Gilroy R."/>
        </authorList>
    </citation>
    <scope>NUCLEOTIDE SEQUENCE</scope>
    <source>
        <strain evidence="2">B1-13419</strain>
    </source>
</reference>
<keyword evidence="1" id="KW-0732">Signal</keyword>
<evidence type="ECO:0008006" key="4">
    <source>
        <dbReference type="Google" id="ProtNLM"/>
    </source>
</evidence>
<dbReference type="Proteomes" id="UP000823757">
    <property type="component" value="Unassembled WGS sequence"/>
</dbReference>
<reference evidence="2" key="2">
    <citation type="journal article" date="2021" name="PeerJ">
        <title>Extensive microbial diversity within the chicken gut microbiome revealed by metagenomics and culture.</title>
        <authorList>
            <person name="Gilroy R."/>
            <person name="Ravi A."/>
            <person name="Getino M."/>
            <person name="Pursley I."/>
            <person name="Horton D.L."/>
            <person name="Alikhan N.F."/>
            <person name="Baker D."/>
            <person name="Gharbi K."/>
            <person name="Hall N."/>
            <person name="Watson M."/>
            <person name="Adriaenssens E.M."/>
            <person name="Foster-Nyarko E."/>
            <person name="Jarju S."/>
            <person name="Secka A."/>
            <person name="Antonio M."/>
            <person name="Oren A."/>
            <person name="Chaudhuri R.R."/>
            <person name="La Ragione R."/>
            <person name="Hildebrand F."/>
            <person name="Pallen M.J."/>
        </authorList>
    </citation>
    <scope>NUCLEOTIDE SEQUENCE</scope>
    <source>
        <strain evidence="2">B1-13419</strain>
    </source>
</reference>
<dbReference type="PROSITE" id="PS51257">
    <property type="entry name" value="PROKAR_LIPOPROTEIN"/>
    <property type="match status" value="1"/>
</dbReference>
<sequence>MKRLFIYAMAMLMLVSCRLDNGTGTHRTPAAVENYTSGLMYSVVVNSTEFLDEAIVLDTYLKLSEEERQDARYDYLRDNLKQYDENTYVYENYKVFSTGGVSLTEPGSTWTVKISVENLSDYMYRNYYLGLLYGGAGDGQSGQEDNGAVTWTLTCTDTDCWNMSVGSASSVMMEAGFVGTKAELSEGYDYRGSGYDYTADVSGVIAEDDNGYSAVFKADDFHYFYEEYEGSYWDGFEEYAGGYYRDFTVTLRLDIYHGGALRDWCVQYTTSSGTDFLTSVDSSLPL</sequence>
<organism evidence="2 3">
    <name type="scientific">Candidatus Cryptobacteroides faecigallinarum</name>
    <dbReference type="NCBI Taxonomy" id="2840763"/>
    <lineage>
        <taxon>Bacteria</taxon>
        <taxon>Pseudomonadati</taxon>
        <taxon>Bacteroidota</taxon>
        <taxon>Bacteroidia</taxon>
        <taxon>Bacteroidales</taxon>
        <taxon>Candidatus Cryptobacteroides</taxon>
    </lineage>
</organism>
<comment type="caution">
    <text evidence="2">The sequence shown here is derived from an EMBL/GenBank/DDBJ whole genome shotgun (WGS) entry which is preliminary data.</text>
</comment>
<name>A0A9D9IN52_9BACT</name>
<feature type="chain" id="PRO_5038724330" description="DUF4859 domain-containing protein" evidence="1">
    <location>
        <begin position="22"/>
        <end position="286"/>
    </location>
</feature>
<accession>A0A9D9IN52</accession>
<evidence type="ECO:0000256" key="1">
    <source>
        <dbReference type="SAM" id="SignalP"/>
    </source>
</evidence>
<dbReference type="AlphaFoldDB" id="A0A9D9IN52"/>
<proteinExistence type="predicted"/>
<evidence type="ECO:0000313" key="2">
    <source>
        <dbReference type="EMBL" id="MBO8475315.1"/>
    </source>
</evidence>
<protein>
    <recommendedName>
        <fullName evidence="4">DUF4859 domain-containing protein</fullName>
    </recommendedName>
</protein>
<dbReference type="EMBL" id="JADIMD010000123">
    <property type="protein sequence ID" value="MBO8475315.1"/>
    <property type="molecule type" value="Genomic_DNA"/>
</dbReference>
<gene>
    <name evidence="2" type="ORF">IAB91_08510</name>
</gene>
<feature type="signal peptide" evidence="1">
    <location>
        <begin position="1"/>
        <end position="21"/>
    </location>
</feature>